<protein>
    <submittedName>
        <fullName evidence="1">Uncharacterized protein</fullName>
    </submittedName>
</protein>
<evidence type="ECO:0000313" key="2">
    <source>
        <dbReference type="EMBL" id="CAF3819450.1"/>
    </source>
</evidence>
<keyword evidence="3" id="KW-1185">Reference proteome</keyword>
<dbReference type="Proteomes" id="UP000663829">
    <property type="component" value="Unassembled WGS sequence"/>
</dbReference>
<gene>
    <name evidence="1" type="ORF">GPM918_LOCUS16222</name>
    <name evidence="2" type="ORF">SRO942_LOCUS16222</name>
</gene>
<dbReference type="Proteomes" id="UP000681722">
    <property type="component" value="Unassembled WGS sequence"/>
</dbReference>
<sequence length="163" mass="19385">NIHWPKDDINGDDDLNVYDEYSTKAAKPRRRWLRGRGRSIRFPRKRKKFFLSNDNTDQSSLKRDHLQLLRQNELAESIVLENKRFLRPPLEPVRFRILKDAIRSKYRIALNHWDPFYKNGLQRTLSQLLCDSRIKLKKQQQIMLSMPLPPAASTTMDTDSQTH</sequence>
<accession>A0A814KCW0</accession>
<reference evidence="1" key="1">
    <citation type="submission" date="2021-02" db="EMBL/GenBank/DDBJ databases">
        <authorList>
            <person name="Nowell W R."/>
        </authorList>
    </citation>
    <scope>NUCLEOTIDE SEQUENCE</scope>
</reference>
<comment type="caution">
    <text evidence="1">The sequence shown here is derived from an EMBL/GenBank/DDBJ whole genome shotgun (WGS) entry which is preliminary data.</text>
</comment>
<name>A0A814KCW0_9BILA</name>
<proteinExistence type="predicted"/>
<dbReference type="EMBL" id="CAJNOQ010004221">
    <property type="protein sequence ID" value="CAF1049793.1"/>
    <property type="molecule type" value="Genomic_DNA"/>
</dbReference>
<evidence type="ECO:0000313" key="1">
    <source>
        <dbReference type="EMBL" id="CAF1049793.1"/>
    </source>
</evidence>
<evidence type="ECO:0000313" key="3">
    <source>
        <dbReference type="Proteomes" id="UP000663829"/>
    </source>
</evidence>
<dbReference type="EMBL" id="CAJOBC010004221">
    <property type="protein sequence ID" value="CAF3819450.1"/>
    <property type="molecule type" value="Genomic_DNA"/>
</dbReference>
<feature type="non-terminal residue" evidence="1">
    <location>
        <position position="1"/>
    </location>
</feature>
<organism evidence="1 3">
    <name type="scientific">Didymodactylos carnosus</name>
    <dbReference type="NCBI Taxonomy" id="1234261"/>
    <lineage>
        <taxon>Eukaryota</taxon>
        <taxon>Metazoa</taxon>
        <taxon>Spiralia</taxon>
        <taxon>Gnathifera</taxon>
        <taxon>Rotifera</taxon>
        <taxon>Eurotatoria</taxon>
        <taxon>Bdelloidea</taxon>
        <taxon>Philodinida</taxon>
        <taxon>Philodinidae</taxon>
        <taxon>Didymodactylos</taxon>
    </lineage>
</organism>
<dbReference type="AlphaFoldDB" id="A0A814KCW0"/>